<dbReference type="RefSeq" id="XP_031027732.1">
    <property type="nucleotide sequence ID" value="XM_031166325.1"/>
</dbReference>
<evidence type="ECO:0000313" key="7">
    <source>
        <dbReference type="Proteomes" id="UP000319731"/>
    </source>
</evidence>
<feature type="signal peptide" evidence="4">
    <location>
        <begin position="1"/>
        <end position="21"/>
    </location>
</feature>
<dbReference type="GO" id="GO:0009272">
    <property type="term" value="P:fungal-type cell wall biogenesis"/>
    <property type="evidence" value="ECO:0007669"/>
    <property type="project" value="UniProtKB-ARBA"/>
</dbReference>
<dbReference type="Gene3D" id="3.20.20.370">
    <property type="entry name" value="Glycoside hydrolase/deacetylase"/>
    <property type="match status" value="1"/>
</dbReference>
<dbReference type="InterPro" id="IPR050248">
    <property type="entry name" value="Polysacc_deacetylase_ArnD"/>
</dbReference>
<keyword evidence="4" id="KW-0732">Signal</keyword>
<keyword evidence="1" id="KW-0479">Metal-binding</keyword>
<feature type="domain" description="NodB homology" evidence="5">
    <location>
        <begin position="122"/>
        <end position="321"/>
    </location>
</feature>
<dbReference type="GO" id="GO:0016020">
    <property type="term" value="C:membrane"/>
    <property type="evidence" value="ECO:0007669"/>
    <property type="project" value="TreeGrafter"/>
</dbReference>
<dbReference type="GO" id="GO:0046872">
    <property type="term" value="F:metal ion binding"/>
    <property type="evidence" value="ECO:0007669"/>
    <property type="project" value="UniProtKB-KW"/>
</dbReference>
<dbReference type="SUPFAM" id="SSF88713">
    <property type="entry name" value="Glycoside hydrolase/deacetylase"/>
    <property type="match status" value="1"/>
</dbReference>
<dbReference type="InterPro" id="IPR002509">
    <property type="entry name" value="NODB_dom"/>
</dbReference>
<organism evidence="6 7">
    <name type="scientific">Synchytrium microbalum</name>
    <dbReference type="NCBI Taxonomy" id="1806994"/>
    <lineage>
        <taxon>Eukaryota</taxon>
        <taxon>Fungi</taxon>
        <taxon>Fungi incertae sedis</taxon>
        <taxon>Chytridiomycota</taxon>
        <taxon>Chytridiomycota incertae sedis</taxon>
        <taxon>Chytridiomycetes</taxon>
        <taxon>Synchytriales</taxon>
        <taxon>Synchytriaceae</taxon>
        <taxon>Synchytrium</taxon>
    </lineage>
</organism>
<dbReference type="Proteomes" id="UP000319731">
    <property type="component" value="Unassembled WGS sequence"/>
</dbReference>
<protein>
    <recommendedName>
        <fullName evidence="5">NodB homology domain-containing protein</fullName>
    </recommendedName>
</protein>
<dbReference type="PANTHER" id="PTHR10587">
    <property type="entry name" value="GLYCOSYL TRANSFERASE-RELATED"/>
    <property type="match status" value="1"/>
</dbReference>
<dbReference type="GO" id="GO:0004099">
    <property type="term" value="F:chitin deacetylase activity"/>
    <property type="evidence" value="ECO:0007669"/>
    <property type="project" value="UniProtKB-ARBA"/>
</dbReference>
<comment type="caution">
    <text evidence="6">The sequence shown here is derived from an EMBL/GenBank/DDBJ whole genome shotgun (WGS) entry which is preliminary data.</text>
</comment>
<evidence type="ECO:0000256" key="1">
    <source>
        <dbReference type="ARBA" id="ARBA00022723"/>
    </source>
</evidence>
<evidence type="ECO:0000256" key="4">
    <source>
        <dbReference type="SAM" id="SignalP"/>
    </source>
</evidence>
<dbReference type="OrthoDB" id="407355at2759"/>
<evidence type="ECO:0000256" key="3">
    <source>
        <dbReference type="SAM" id="MobiDB-lite"/>
    </source>
</evidence>
<dbReference type="AlphaFoldDB" id="A0A507CAA7"/>
<proteinExistence type="predicted"/>
<feature type="region of interest" description="Disordered" evidence="3">
    <location>
        <begin position="369"/>
        <end position="393"/>
    </location>
</feature>
<dbReference type="PANTHER" id="PTHR10587:SF133">
    <property type="entry name" value="CHITIN DEACETYLASE 1-RELATED"/>
    <property type="match status" value="1"/>
</dbReference>
<name>A0A507CAA7_9FUNG</name>
<dbReference type="Pfam" id="PF01522">
    <property type="entry name" value="Polysacc_deac_1"/>
    <property type="match status" value="1"/>
</dbReference>
<accession>A0A507CAA7</accession>
<feature type="chain" id="PRO_5021429519" description="NodB homology domain-containing protein" evidence="4">
    <location>
        <begin position="22"/>
        <end position="427"/>
    </location>
</feature>
<dbReference type="STRING" id="1806994.A0A507CAA7"/>
<dbReference type="GeneID" id="42001622"/>
<dbReference type="PROSITE" id="PS51677">
    <property type="entry name" value="NODB"/>
    <property type="match status" value="1"/>
</dbReference>
<evidence type="ECO:0000259" key="5">
    <source>
        <dbReference type="PROSITE" id="PS51677"/>
    </source>
</evidence>
<sequence length="427" mass="46209">MQIKSSLLTIFTVLAAPAVISVPLTTITVPVPYPQAIPVQPVAYPSADEKIFITGAFLSDKIVTDALAFVNSVVDPNILAILPSTYIQYSNVVYHDNAVNNCYWPLNGCVRATDVIDCQKDYQWGLTYDDAPTSNVVNGVNYNDSISILDSLNELKVKATFFVTGSQATYYAATLQTLANNDMHIAHHSWSHHPMTSLTNTQIVAEIMYTQAMIYKVTGLTTRYFRPPYGDIDDRVRGIIAALGFKIIIWDSAYDSTDADVAATPENYEKVMARIRSWFNVAKGFISLQHTISTFTSGTSVAALQEIIKMGGIKNQLMTVPQCIGDSQWYMNKNVNTVFNSCTLPGGCNGATVSPTASTAQASVVPSVKPSSTPSLSLKSTLSSTSPTATPSASPLISDITSDAIRWPSSTSSYLGLFTIAVLMITV</sequence>
<evidence type="ECO:0000256" key="2">
    <source>
        <dbReference type="ARBA" id="ARBA00022801"/>
    </source>
</evidence>
<reference evidence="6 7" key="1">
    <citation type="journal article" date="2019" name="Sci. Rep.">
        <title>Comparative genomics of chytrid fungi reveal insights into the obligate biotrophic and pathogenic lifestyle of Synchytrium endobioticum.</title>
        <authorList>
            <person name="van de Vossenberg B.T.L.H."/>
            <person name="Warris S."/>
            <person name="Nguyen H.D.T."/>
            <person name="van Gent-Pelzer M.P.E."/>
            <person name="Joly D.L."/>
            <person name="van de Geest H.C."/>
            <person name="Bonants P.J.M."/>
            <person name="Smith D.S."/>
            <person name="Levesque C.A."/>
            <person name="van der Lee T.A.J."/>
        </authorList>
    </citation>
    <scope>NUCLEOTIDE SEQUENCE [LARGE SCALE GENOMIC DNA]</scope>
    <source>
        <strain evidence="6 7">JEL517</strain>
    </source>
</reference>
<dbReference type="GO" id="GO:0005975">
    <property type="term" value="P:carbohydrate metabolic process"/>
    <property type="evidence" value="ECO:0007669"/>
    <property type="project" value="InterPro"/>
</dbReference>
<evidence type="ECO:0000313" key="6">
    <source>
        <dbReference type="EMBL" id="TPX38017.1"/>
    </source>
</evidence>
<dbReference type="EMBL" id="QEAO01000001">
    <property type="protein sequence ID" value="TPX38017.1"/>
    <property type="molecule type" value="Genomic_DNA"/>
</dbReference>
<keyword evidence="2" id="KW-0378">Hydrolase</keyword>
<keyword evidence="7" id="KW-1185">Reference proteome</keyword>
<dbReference type="InterPro" id="IPR011330">
    <property type="entry name" value="Glyco_hydro/deAcase_b/a-brl"/>
</dbReference>
<gene>
    <name evidence="6" type="ORF">SmJEL517_g00396</name>
</gene>